<proteinExistence type="predicted"/>
<dbReference type="InterPro" id="IPR013525">
    <property type="entry name" value="ABC2_TM"/>
</dbReference>
<keyword evidence="4 6" id="KW-1133">Transmembrane helix</keyword>
<feature type="transmembrane region" description="Helical" evidence="6">
    <location>
        <begin position="323"/>
        <end position="343"/>
    </location>
</feature>
<evidence type="ECO:0000256" key="4">
    <source>
        <dbReference type="ARBA" id="ARBA00022989"/>
    </source>
</evidence>
<evidence type="ECO:0000259" key="7">
    <source>
        <dbReference type="Pfam" id="PF12698"/>
    </source>
</evidence>
<dbReference type="GO" id="GO:0140359">
    <property type="term" value="F:ABC-type transporter activity"/>
    <property type="evidence" value="ECO:0007669"/>
    <property type="project" value="InterPro"/>
</dbReference>
<dbReference type="EMBL" id="SJPW01000007">
    <property type="protein sequence ID" value="TWU47439.1"/>
    <property type="molecule type" value="Genomic_DNA"/>
</dbReference>
<feature type="domain" description="ABC-2 type transporter transmembrane" evidence="7">
    <location>
        <begin position="20"/>
        <end position="395"/>
    </location>
</feature>
<protein>
    <submittedName>
        <fullName evidence="8">ABC-2 family transporter protein</fullName>
    </submittedName>
</protein>
<dbReference type="Pfam" id="PF12698">
    <property type="entry name" value="ABC2_membrane_3"/>
    <property type="match status" value="1"/>
</dbReference>
<evidence type="ECO:0000313" key="9">
    <source>
        <dbReference type="Proteomes" id="UP000318288"/>
    </source>
</evidence>
<dbReference type="AlphaFoldDB" id="A0A5C6EJI7"/>
<comment type="caution">
    <text evidence="8">The sequence shown here is derived from an EMBL/GenBank/DDBJ whole genome shotgun (WGS) entry which is preliminary data.</text>
</comment>
<keyword evidence="2" id="KW-1003">Cell membrane</keyword>
<keyword evidence="3 6" id="KW-0812">Transmembrane</keyword>
<feature type="transmembrane region" description="Helical" evidence="6">
    <location>
        <begin position="20"/>
        <end position="42"/>
    </location>
</feature>
<evidence type="ECO:0000256" key="3">
    <source>
        <dbReference type="ARBA" id="ARBA00022692"/>
    </source>
</evidence>
<dbReference type="OrthoDB" id="3078158at2"/>
<dbReference type="GO" id="GO:0005886">
    <property type="term" value="C:plasma membrane"/>
    <property type="evidence" value="ECO:0007669"/>
    <property type="project" value="UniProtKB-SubCell"/>
</dbReference>
<dbReference type="Proteomes" id="UP000318288">
    <property type="component" value="Unassembled WGS sequence"/>
</dbReference>
<accession>A0A5C6EJI7</accession>
<evidence type="ECO:0000256" key="2">
    <source>
        <dbReference type="ARBA" id="ARBA00022475"/>
    </source>
</evidence>
<gene>
    <name evidence="8" type="ORF">Poly51_52390</name>
</gene>
<feature type="transmembrane region" description="Helical" evidence="6">
    <location>
        <begin position="259"/>
        <end position="279"/>
    </location>
</feature>
<dbReference type="PANTHER" id="PTHR30294">
    <property type="entry name" value="MEMBRANE COMPONENT OF ABC TRANSPORTER YHHJ-RELATED"/>
    <property type="match status" value="1"/>
</dbReference>
<reference evidence="8 9" key="1">
    <citation type="submission" date="2019-02" db="EMBL/GenBank/DDBJ databases">
        <title>Deep-cultivation of Planctomycetes and their phenomic and genomic characterization uncovers novel biology.</title>
        <authorList>
            <person name="Wiegand S."/>
            <person name="Jogler M."/>
            <person name="Boedeker C."/>
            <person name="Pinto D."/>
            <person name="Vollmers J."/>
            <person name="Rivas-Marin E."/>
            <person name="Kohn T."/>
            <person name="Peeters S.H."/>
            <person name="Heuer A."/>
            <person name="Rast P."/>
            <person name="Oberbeckmann S."/>
            <person name="Bunk B."/>
            <person name="Jeske O."/>
            <person name="Meyerdierks A."/>
            <person name="Storesund J.E."/>
            <person name="Kallscheuer N."/>
            <person name="Luecker S."/>
            <person name="Lage O.M."/>
            <person name="Pohl T."/>
            <person name="Merkel B.J."/>
            <person name="Hornburger P."/>
            <person name="Mueller R.-W."/>
            <person name="Bruemmer F."/>
            <person name="Labrenz M."/>
            <person name="Spormann A.M."/>
            <person name="Op Den Camp H."/>
            <person name="Overmann J."/>
            <person name="Amann R."/>
            <person name="Jetten M.S.M."/>
            <person name="Mascher T."/>
            <person name="Medema M.H."/>
            <person name="Devos D.P."/>
            <person name="Kaster A.-K."/>
            <person name="Ovreas L."/>
            <person name="Rohde M."/>
            <person name="Galperin M.Y."/>
            <person name="Jogler C."/>
        </authorList>
    </citation>
    <scope>NUCLEOTIDE SEQUENCE [LARGE SCALE GENOMIC DNA]</scope>
    <source>
        <strain evidence="8 9">Poly51</strain>
    </source>
</reference>
<name>A0A5C6EJI7_9BACT</name>
<keyword evidence="5 6" id="KW-0472">Membrane</keyword>
<sequence length="405" mass="43570">MIWTVIEVSLRRLLHNKVELLLTFVVPIAFFSIFAMIFGGGIGGGTTPKIKVVAVDEFATPASRDVIASLRDSVGLRFMRDADVAIDRPTATEMVRRGSVTMAIVLRERDGELSADLLADSSDQIASQVATALVARSLMIVKADQQAFSLDTASLNAAISNEVMSGEVMGGDNGQLEAEAPQVPAELETEVTPVQVIDVIGQGKVNPVISMYAAGIAVMFLLFGATGGGGSFLEERENQTLDRLLSTQLSMDQLLLGKWFYMTCIGTLQVTVMFVWAQVVFGVDLMGHVDGFVMMTLVTASAAAAFGLFLATLCKTRGQLNGLSVILVLSMSALGGSMVPRYVMSDRLREYGLITFNAWALDGYDKVFWRELPVASLAPQLSVLLVSGVVMLVAARLLAIRWEAD</sequence>
<evidence type="ECO:0000256" key="6">
    <source>
        <dbReference type="SAM" id="Phobius"/>
    </source>
</evidence>
<feature type="transmembrane region" description="Helical" evidence="6">
    <location>
        <begin position="377"/>
        <end position="399"/>
    </location>
</feature>
<evidence type="ECO:0000256" key="1">
    <source>
        <dbReference type="ARBA" id="ARBA00004651"/>
    </source>
</evidence>
<dbReference type="RefSeq" id="WP_146461229.1">
    <property type="nucleotide sequence ID" value="NZ_SJPW01000007.1"/>
</dbReference>
<comment type="subcellular location">
    <subcellularLocation>
        <location evidence="1">Cell membrane</location>
        <topology evidence="1">Multi-pass membrane protein</topology>
    </subcellularLocation>
</comment>
<organism evidence="8 9">
    <name type="scientific">Rubripirellula tenax</name>
    <dbReference type="NCBI Taxonomy" id="2528015"/>
    <lineage>
        <taxon>Bacteria</taxon>
        <taxon>Pseudomonadati</taxon>
        <taxon>Planctomycetota</taxon>
        <taxon>Planctomycetia</taxon>
        <taxon>Pirellulales</taxon>
        <taxon>Pirellulaceae</taxon>
        <taxon>Rubripirellula</taxon>
    </lineage>
</organism>
<evidence type="ECO:0000256" key="5">
    <source>
        <dbReference type="ARBA" id="ARBA00023136"/>
    </source>
</evidence>
<feature type="transmembrane region" description="Helical" evidence="6">
    <location>
        <begin position="211"/>
        <end position="233"/>
    </location>
</feature>
<dbReference type="PANTHER" id="PTHR30294:SF38">
    <property type="entry name" value="TRANSPORT PERMEASE PROTEIN"/>
    <property type="match status" value="1"/>
</dbReference>
<evidence type="ECO:0000313" key="8">
    <source>
        <dbReference type="EMBL" id="TWU47439.1"/>
    </source>
</evidence>
<keyword evidence="9" id="KW-1185">Reference proteome</keyword>
<feature type="transmembrane region" description="Helical" evidence="6">
    <location>
        <begin position="291"/>
        <end position="311"/>
    </location>
</feature>
<dbReference type="InterPro" id="IPR051449">
    <property type="entry name" value="ABC-2_transporter_component"/>
</dbReference>